<feature type="compositionally biased region" description="Basic and acidic residues" evidence="1">
    <location>
        <begin position="165"/>
        <end position="175"/>
    </location>
</feature>
<reference evidence="2" key="2">
    <citation type="submission" date="2022-01" db="EMBL/GenBank/DDBJ databases">
        <authorList>
            <person name="Yamashiro T."/>
            <person name="Shiraishi A."/>
            <person name="Satake H."/>
            <person name="Nakayama K."/>
        </authorList>
    </citation>
    <scope>NUCLEOTIDE SEQUENCE</scope>
</reference>
<feature type="compositionally biased region" description="Polar residues" evidence="1">
    <location>
        <begin position="116"/>
        <end position="128"/>
    </location>
</feature>
<evidence type="ECO:0000256" key="1">
    <source>
        <dbReference type="SAM" id="MobiDB-lite"/>
    </source>
</evidence>
<feature type="compositionally biased region" description="Basic and acidic residues" evidence="1">
    <location>
        <begin position="129"/>
        <end position="138"/>
    </location>
</feature>
<feature type="compositionally biased region" description="Basic and acidic residues" evidence="1">
    <location>
        <begin position="57"/>
        <end position="66"/>
    </location>
</feature>
<keyword evidence="3" id="KW-1185">Reference proteome</keyword>
<organism evidence="2 3">
    <name type="scientific">Tanacetum coccineum</name>
    <dbReference type="NCBI Taxonomy" id="301880"/>
    <lineage>
        <taxon>Eukaryota</taxon>
        <taxon>Viridiplantae</taxon>
        <taxon>Streptophyta</taxon>
        <taxon>Embryophyta</taxon>
        <taxon>Tracheophyta</taxon>
        <taxon>Spermatophyta</taxon>
        <taxon>Magnoliopsida</taxon>
        <taxon>eudicotyledons</taxon>
        <taxon>Gunneridae</taxon>
        <taxon>Pentapetalae</taxon>
        <taxon>asterids</taxon>
        <taxon>campanulids</taxon>
        <taxon>Asterales</taxon>
        <taxon>Asteraceae</taxon>
        <taxon>Asteroideae</taxon>
        <taxon>Anthemideae</taxon>
        <taxon>Anthemidinae</taxon>
        <taxon>Tanacetum</taxon>
    </lineage>
</organism>
<sequence length="175" mass="19926">MPKYLKTQFDQAADDEYVQKDMPFKMMMASKSYEKHLAHKALYDALIQSLLVDENDMDKRVVDPLSKKKRRHEDKDQDPPAGSNQGMKKRRTREDAEPSMKSSKSKESTKGKTPSNTSKTGKSVSANKSVKEPEHVLPMDDEETNLNNVANDADEPQVDATPMIPKKDWFKQPPM</sequence>
<reference evidence="2" key="1">
    <citation type="journal article" date="2022" name="Int. J. Mol. Sci.">
        <title>Draft Genome of Tanacetum Coccineum: Genomic Comparison of Closely Related Tanacetum-Family Plants.</title>
        <authorList>
            <person name="Yamashiro T."/>
            <person name="Shiraishi A."/>
            <person name="Nakayama K."/>
            <person name="Satake H."/>
        </authorList>
    </citation>
    <scope>NUCLEOTIDE SEQUENCE</scope>
</reference>
<accession>A0ABQ4WQ60</accession>
<dbReference type="EMBL" id="BQNB010008841">
    <property type="protein sequence ID" value="GJS55024.1"/>
    <property type="molecule type" value="Genomic_DNA"/>
</dbReference>
<comment type="caution">
    <text evidence="2">The sequence shown here is derived from an EMBL/GenBank/DDBJ whole genome shotgun (WGS) entry which is preliminary data.</text>
</comment>
<evidence type="ECO:0000313" key="2">
    <source>
        <dbReference type="EMBL" id="GJS55024.1"/>
    </source>
</evidence>
<proteinExistence type="predicted"/>
<dbReference type="Proteomes" id="UP001151760">
    <property type="component" value="Unassembled WGS sequence"/>
</dbReference>
<feature type="region of interest" description="Disordered" evidence="1">
    <location>
        <begin position="53"/>
        <end position="175"/>
    </location>
</feature>
<gene>
    <name evidence="2" type="ORF">Tco_0628386</name>
</gene>
<protein>
    <submittedName>
        <fullName evidence="2">Uncharacterized protein</fullName>
    </submittedName>
</protein>
<evidence type="ECO:0000313" key="3">
    <source>
        <dbReference type="Proteomes" id="UP001151760"/>
    </source>
</evidence>
<feature type="compositionally biased region" description="Basic and acidic residues" evidence="1">
    <location>
        <begin position="92"/>
        <end position="110"/>
    </location>
</feature>
<name>A0ABQ4WQ60_9ASTR</name>